<dbReference type="EMBL" id="CAXAMN010000764">
    <property type="protein sequence ID" value="CAK8990536.1"/>
    <property type="molecule type" value="Genomic_DNA"/>
</dbReference>
<feature type="non-terminal residue" evidence="1">
    <location>
        <position position="1"/>
    </location>
</feature>
<dbReference type="Proteomes" id="UP001642484">
    <property type="component" value="Unassembled WGS sequence"/>
</dbReference>
<gene>
    <name evidence="1" type="ORF">CCMP2556_LOCUS2092</name>
</gene>
<comment type="caution">
    <text evidence="1">The sequence shown here is derived from an EMBL/GenBank/DDBJ whole genome shotgun (WGS) entry which is preliminary data.</text>
</comment>
<name>A0ABP0HK06_9DINO</name>
<evidence type="ECO:0000313" key="2">
    <source>
        <dbReference type="Proteomes" id="UP001642484"/>
    </source>
</evidence>
<keyword evidence="2" id="KW-1185">Reference proteome</keyword>
<feature type="non-terminal residue" evidence="1">
    <location>
        <position position="88"/>
    </location>
</feature>
<proteinExistence type="predicted"/>
<accession>A0ABP0HK06</accession>
<protein>
    <submittedName>
        <fullName evidence="1">Uncharacterized protein</fullName>
    </submittedName>
</protein>
<evidence type="ECO:0000313" key="1">
    <source>
        <dbReference type="EMBL" id="CAK8990536.1"/>
    </source>
</evidence>
<reference evidence="1 2" key="1">
    <citation type="submission" date="2024-02" db="EMBL/GenBank/DDBJ databases">
        <authorList>
            <person name="Chen Y."/>
            <person name="Shah S."/>
            <person name="Dougan E. K."/>
            <person name="Thang M."/>
            <person name="Chan C."/>
        </authorList>
    </citation>
    <scope>NUCLEOTIDE SEQUENCE [LARGE SCALE GENOMIC DNA]</scope>
</reference>
<sequence>MTGKQRGEISIRSLVDELRVTYVEDANCDHVINLAQLEWVSKRIHKRKSLVQNPDCERAWLKKWRCAIDQQVHTGKTLAAAAVSRELA</sequence>
<organism evidence="1 2">
    <name type="scientific">Durusdinium trenchii</name>
    <dbReference type="NCBI Taxonomy" id="1381693"/>
    <lineage>
        <taxon>Eukaryota</taxon>
        <taxon>Sar</taxon>
        <taxon>Alveolata</taxon>
        <taxon>Dinophyceae</taxon>
        <taxon>Suessiales</taxon>
        <taxon>Symbiodiniaceae</taxon>
        <taxon>Durusdinium</taxon>
    </lineage>
</organism>